<protein>
    <submittedName>
        <fullName evidence="11">Histidine kinase</fullName>
    </submittedName>
</protein>
<dbReference type="InterPro" id="IPR003594">
    <property type="entry name" value="HATPase_dom"/>
</dbReference>
<dbReference type="GO" id="GO:0000155">
    <property type="term" value="F:phosphorelay sensor kinase activity"/>
    <property type="evidence" value="ECO:0007669"/>
    <property type="project" value="InterPro"/>
</dbReference>
<organism evidence="11 12">
    <name type="scientific">Rhodocytophaga rosea</name>
    <dbReference type="NCBI Taxonomy" id="2704465"/>
    <lineage>
        <taxon>Bacteria</taxon>
        <taxon>Pseudomonadati</taxon>
        <taxon>Bacteroidota</taxon>
        <taxon>Cytophagia</taxon>
        <taxon>Cytophagales</taxon>
        <taxon>Rhodocytophagaceae</taxon>
        <taxon>Rhodocytophaga</taxon>
    </lineage>
</organism>
<feature type="domain" description="Histidine kinase" evidence="10">
    <location>
        <begin position="286"/>
        <end position="486"/>
    </location>
</feature>
<dbReference type="InterPro" id="IPR005467">
    <property type="entry name" value="His_kinase_dom"/>
</dbReference>
<dbReference type="KEGG" id="rhoz:GXP67_13070"/>
<evidence type="ECO:0000256" key="2">
    <source>
        <dbReference type="ARBA" id="ARBA00022679"/>
    </source>
</evidence>
<dbReference type="EMBL" id="CP048222">
    <property type="protein sequence ID" value="QHT67492.1"/>
    <property type="molecule type" value="Genomic_DNA"/>
</dbReference>
<dbReference type="PROSITE" id="PS50109">
    <property type="entry name" value="HIS_KIN"/>
    <property type="match status" value="1"/>
</dbReference>
<keyword evidence="8" id="KW-0175">Coiled coil</keyword>
<evidence type="ECO:0000313" key="11">
    <source>
        <dbReference type="EMBL" id="QHT67492.1"/>
    </source>
</evidence>
<dbReference type="GO" id="GO:0016020">
    <property type="term" value="C:membrane"/>
    <property type="evidence" value="ECO:0007669"/>
    <property type="project" value="UniProtKB-SubCell"/>
</dbReference>
<evidence type="ECO:0000256" key="7">
    <source>
        <dbReference type="ARBA" id="ARBA00023136"/>
    </source>
</evidence>
<dbReference type="GO" id="GO:0046983">
    <property type="term" value="F:protein dimerization activity"/>
    <property type="evidence" value="ECO:0007669"/>
    <property type="project" value="InterPro"/>
</dbReference>
<dbReference type="SUPFAM" id="SSF55874">
    <property type="entry name" value="ATPase domain of HSP90 chaperone/DNA topoisomerase II/histidine kinase"/>
    <property type="match status" value="1"/>
</dbReference>
<dbReference type="InterPro" id="IPR036890">
    <property type="entry name" value="HATPase_C_sf"/>
</dbReference>
<dbReference type="Pfam" id="PF02518">
    <property type="entry name" value="HATPase_c"/>
    <property type="match status" value="1"/>
</dbReference>
<keyword evidence="2" id="KW-0808">Transferase</keyword>
<keyword evidence="6" id="KW-0902">Two-component regulatory system</keyword>
<reference evidence="11 12" key="1">
    <citation type="submission" date="2020-01" db="EMBL/GenBank/DDBJ databases">
        <authorList>
            <person name="Kim M.K."/>
        </authorList>
    </citation>
    <scope>NUCLEOTIDE SEQUENCE [LARGE SCALE GENOMIC DNA]</scope>
    <source>
        <strain evidence="11 12">172606-1</strain>
    </source>
</reference>
<proteinExistence type="predicted"/>
<keyword evidence="4 11" id="KW-0418">Kinase</keyword>
<evidence type="ECO:0000256" key="5">
    <source>
        <dbReference type="ARBA" id="ARBA00022989"/>
    </source>
</evidence>
<dbReference type="Gene3D" id="1.20.5.1930">
    <property type="match status" value="1"/>
</dbReference>
<evidence type="ECO:0000256" key="6">
    <source>
        <dbReference type="ARBA" id="ARBA00023012"/>
    </source>
</evidence>
<dbReference type="AlphaFoldDB" id="A0A6C0GIJ3"/>
<dbReference type="CDD" id="cd16917">
    <property type="entry name" value="HATPase_UhpB-NarQ-NarX-like"/>
    <property type="match status" value="1"/>
</dbReference>
<dbReference type="RefSeq" id="WP_162443521.1">
    <property type="nucleotide sequence ID" value="NZ_CP048222.1"/>
</dbReference>
<comment type="subcellular location">
    <subcellularLocation>
        <location evidence="1">Membrane</location>
        <topology evidence="1">Multi-pass membrane protein</topology>
    </subcellularLocation>
</comment>
<evidence type="ECO:0000313" key="12">
    <source>
        <dbReference type="Proteomes" id="UP000480178"/>
    </source>
</evidence>
<feature type="transmembrane region" description="Helical" evidence="9">
    <location>
        <begin position="16"/>
        <end position="35"/>
    </location>
</feature>
<sequence>MLPSSDTTVTRKITKLYLLALTAVALLSIGGQVLVQRSLRNQLSDSRVINMAGRQRMLSQKISKTVLLLTRTPDSIQAALYLSDLRKDVKTWEDSHKGLVSGHVNAIETPVNNSDSIRQMFARIEPHFNKMLTNVQQILQTYSNTSAPSYQVVEKNLNEVLRNEHPYLQLMDKIVFQYDAEAIQRVNTSQRIETILLISTLIVLLLEGIFIFRPAVSQIRHTIQMLVNSEQQTKQVNEELMQVNQSLEETREALLEATTQKHQQEMNEQKLRSSYLIEGQEEERKRIAREIHDGLGQMLTALKFSIEKVGDWVEDSEKGQKNLNQLRQLITQTITEARTISFNLMPAVLSDFGIASALKLLTGQIATSSEISITFTTNLTGERLVKNAEIGLYRIAQEAIHNAIKYAKASEITVDLSLKKKHIHLKIDDNGQGFAYDEFASKPGKNNPSAGISNMKERAFIINGDIKITTKPGKGTQIHVKIPYITLYHEQD</sequence>
<keyword evidence="5 9" id="KW-1133">Transmembrane helix</keyword>
<evidence type="ECO:0000256" key="3">
    <source>
        <dbReference type="ARBA" id="ARBA00022692"/>
    </source>
</evidence>
<feature type="transmembrane region" description="Helical" evidence="9">
    <location>
        <begin position="194"/>
        <end position="212"/>
    </location>
</feature>
<keyword evidence="7 9" id="KW-0472">Membrane</keyword>
<keyword evidence="3 9" id="KW-0812">Transmembrane</keyword>
<gene>
    <name evidence="11" type="ORF">GXP67_13070</name>
</gene>
<dbReference type="SMART" id="SM00387">
    <property type="entry name" value="HATPase_c"/>
    <property type="match status" value="1"/>
</dbReference>
<dbReference type="Pfam" id="PF07730">
    <property type="entry name" value="HisKA_3"/>
    <property type="match status" value="1"/>
</dbReference>
<dbReference type="PANTHER" id="PTHR24421">
    <property type="entry name" value="NITRATE/NITRITE SENSOR PROTEIN NARX-RELATED"/>
    <property type="match status" value="1"/>
</dbReference>
<dbReference type="Pfam" id="PF13675">
    <property type="entry name" value="PilJ"/>
    <property type="match status" value="1"/>
</dbReference>
<evidence type="ECO:0000256" key="4">
    <source>
        <dbReference type="ARBA" id="ARBA00022777"/>
    </source>
</evidence>
<evidence type="ECO:0000256" key="1">
    <source>
        <dbReference type="ARBA" id="ARBA00004141"/>
    </source>
</evidence>
<dbReference type="InterPro" id="IPR029095">
    <property type="entry name" value="NarX-like_N"/>
</dbReference>
<name>A0A6C0GIJ3_9BACT</name>
<keyword evidence="12" id="KW-1185">Reference proteome</keyword>
<evidence type="ECO:0000256" key="9">
    <source>
        <dbReference type="SAM" id="Phobius"/>
    </source>
</evidence>
<dbReference type="Gene3D" id="3.30.565.10">
    <property type="entry name" value="Histidine kinase-like ATPase, C-terminal domain"/>
    <property type="match status" value="1"/>
</dbReference>
<evidence type="ECO:0000256" key="8">
    <source>
        <dbReference type="SAM" id="Coils"/>
    </source>
</evidence>
<dbReference type="InterPro" id="IPR011712">
    <property type="entry name" value="Sig_transdc_His_kin_sub3_dim/P"/>
</dbReference>
<evidence type="ECO:0000259" key="10">
    <source>
        <dbReference type="PROSITE" id="PS50109"/>
    </source>
</evidence>
<dbReference type="InterPro" id="IPR050482">
    <property type="entry name" value="Sensor_HK_TwoCompSys"/>
</dbReference>
<feature type="coiled-coil region" evidence="8">
    <location>
        <begin position="226"/>
        <end position="267"/>
    </location>
</feature>
<accession>A0A6C0GIJ3</accession>
<dbReference type="Proteomes" id="UP000480178">
    <property type="component" value="Chromosome"/>
</dbReference>